<proteinExistence type="predicted"/>
<feature type="region of interest" description="Disordered" evidence="1">
    <location>
        <begin position="122"/>
        <end position="141"/>
    </location>
</feature>
<comment type="caution">
    <text evidence="2">The sequence shown here is derived from an EMBL/GenBank/DDBJ whole genome shotgun (WGS) entry which is preliminary data.</text>
</comment>
<protein>
    <submittedName>
        <fullName evidence="2">Uncharacterized protein</fullName>
    </submittedName>
</protein>
<feature type="non-terminal residue" evidence="2">
    <location>
        <position position="141"/>
    </location>
</feature>
<dbReference type="OrthoDB" id="10547166at2759"/>
<gene>
    <name evidence="2" type="ORF">TrRE_jg5956</name>
</gene>
<dbReference type="Proteomes" id="UP001165082">
    <property type="component" value="Unassembled WGS sequence"/>
</dbReference>
<name>A0A9W7A5R7_9STRA</name>
<keyword evidence="3" id="KW-1185">Reference proteome</keyword>
<dbReference type="AlphaFoldDB" id="A0A9W7A5R7"/>
<reference evidence="2" key="1">
    <citation type="submission" date="2022-07" db="EMBL/GenBank/DDBJ databases">
        <title>Genome analysis of Parmales, a sister group of diatoms, reveals the evolutionary specialization of diatoms from phago-mixotrophs to photoautotrophs.</title>
        <authorList>
            <person name="Ban H."/>
            <person name="Sato S."/>
            <person name="Yoshikawa S."/>
            <person name="Kazumasa Y."/>
            <person name="Nakamura Y."/>
            <person name="Ichinomiya M."/>
            <person name="Saitoh K."/>
            <person name="Sato N."/>
            <person name="Blanc-Mathieu R."/>
            <person name="Endo H."/>
            <person name="Kuwata A."/>
            <person name="Ogata H."/>
        </authorList>
    </citation>
    <scope>NUCLEOTIDE SEQUENCE</scope>
</reference>
<evidence type="ECO:0000313" key="3">
    <source>
        <dbReference type="Proteomes" id="UP001165082"/>
    </source>
</evidence>
<dbReference type="EMBL" id="BRXZ01002513">
    <property type="protein sequence ID" value="GMH63840.1"/>
    <property type="molecule type" value="Genomic_DNA"/>
</dbReference>
<sequence length="141" mass="15087">MKLTTIIASTTLIQTCAFNTPTTFLARKTSPNGLEVEPPRLHRTKLSLFPHLAPDDLHQAVESLSYLPSILQADADTLETAAVVKNLPLGIVASRLVFTVGVIATCLKFGSYAKNIENADAKARKSAKPPVAPVDPQVAKP</sequence>
<organism evidence="2 3">
    <name type="scientific">Triparma retinervis</name>
    <dbReference type="NCBI Taxonomy" id="2557542"/>
    <lineage>
        <taxon>Eukaryota</taxon>
        <taxon>Sar</taxon>
        <taxon>Stramenopiles</taxon>
        <taxon>Ochrophyta</taxon>
        <taxon>Bolidophyceae</taxon>
        <taxon>Parmales</taxon>
        <taxon>Triparmaceae</taxon>
        <taxon>Triparma</taxon>
    </lineage>
</organism>
<accession>A0A9W7A5R7</accession>
<evidence type="ECO:0000256" key="1">
    <source>
        <dbReference type="SAM" id="MobiDB-lite"/>
    </source>
</evidence>
<evidence type="ECO:0000313" key="2">
    <source>
        <dbReference type="EMBL" id="GMH63840.1"/>
    </source>
</evidence>